<feature type="transmembrane region" description="Helical" evidence="1">
    <location>
        <begin position="104"/>
        <end position="127"/>
    </location>
</feature>
<dbReference type="RefSeq" id="WP_210099354.1">
    <property type="nucleotide sequence ID" value="NZ_BAABLK010000009.1"/>
</dbReference>
<keyword evidence="1" id="KW-0472">Membrane</keyword>
<accession>A0ABP9TIP5</accession>
<proteinExistence type="predicted"/>
<dbReference type="EMBL" id="BAABLK010000009">
    <property type="protein sequence ID" value="GAA5225993.1"/>
    <property type="molecule type" value="Genomic_DNA"/>
</dbReference>
<evidence type="ECO:0000313" key="3">
    <source>
        <dbReference type="Proteomes" id="UP001501257"/>
    </source>
</evidence>
<organism evidence="2 3">
    <name type="scientific">Paeniglutamicibacter antarcticus</name>
    <dbReference type="NCBI Taxonomy" id="494023"/>
    <lineage>
        <taxon>Bacteria</taxon>
        <taxon>Bacillati</taxon>
        <taxon>Actinomycetota</taxon>
        <taxon>Actinomycetes</taxon>
        <taxon>Micrococcales</taxon>
        <taxon>Micrococcaceae</taxon>
        <taxon>Paeniglutamicibacter</taxon>
    </lineage>
</organism>
<name>A0ABP9TIP5_9MICC</name>
<protein>
    <submittedName>
        <fullName evidence="2">Uncharacterized protein</fullName>
    </submittedName>
</protein>
<keyword evidence="3" id="KW-1185">Reference proteome</keyword>
<keyword evidence="1" id="KW-1133">Transmembrane helix</keyword>
<gene>
    <name evidence="2" type="ORF">GCM10025778_05230</name>
</gene>
<evidence type="ECO:0000256" key="1">
    <source>
        <dbReference type="SAM" id="Phobius"/>
    </source>
</evidence>
<feature type="transmembrane region" description="Helical" evidence="1">
    <location>
        <begin position="71"/>
        <end position="92"/>
    </location>
</feature>
<feature type="transmembrane region" description="Helical" evidence="1">
    <location>
        <begin position="36"/>
        <end position="59"/>
    </location>
</feature>
<dbReference type="Proteomes" id="UP001501257">
    <property type="component" value="Unassembled WGS sequence"/>
</dbReference>
<comment type="caution">
    <text evidence="2">The sequence shown here is derived from an EMBL/GenBank/DDBJ whole genome shotgun (WGS) entry which is preliminary data.</text>
</comment>
<evidence type="ECO:0000313" key="2">
    <source>
        <dbReference type="EMBL" id="GAA5225993.1"/>
    </source>
</evidence>
<reference evidence="3" key="1">
    <citation type="journal article" date="2019" name="Int. J. Syst. Evol. Microbiol.">
        <title>The Global Catalogue of Microorganisms (GCM) 10K type strain sequencing project: providing services to taxonomists for standard genome sequencing and annotation.</title>
        <authorList>
            <consortium name="The Broad Institute Genomics Platform"/>
            <consortium name="The Broad Institute Genome Sequencing Center for Infectious Disease"/>
            <person name="Wu L."/>
            <person name="Ma J."/>
        </authorList>
    </citation>
    <scope>NUCLEOTIDE SEQUENCE [LARGE SCALE GENOMIC DNA]</scope>
    <source>
        <strain evidence="3">JCM 18952</strain>
    </source>
</reference>
<keyword evidence="1" id="KW-0812">Transmembrane</keyword>
<sequence length="139" mass="14582">MGWKRVNVLGAGLTGVLTASILVARSARDTGGFEEFRMVNIVLLIGFSFAVLVAVGCALGMRLLRLSCGRTCLMAVLLAWALSPPVAAWINMGGPSAEAFEPALVYWAWAALPALAYVGSIGMLGFFGPQRPPDASSPL</sequence>